<gene>
    <name evidence="1" type="ORF">IAB88_03230</name>
</gene>
<proteinExistence type="predicted"/>
<protein>
    <submittedName>
        <fullName evidence="1">DUF4290 domain-containing protein</fullName>
    </submittedName>
</protein>
<organism evidence="1 2">
    <name type="scientific">Candidatus Limisoma faecipullorum</name>
    <dbReference type="NCBI Taxonomy" id="2840854"/>
    <lineage>
        <taxon>Bacteria</taxon>
        <taxon>Pseudomonadati</taxon>
        <taxon>Bacteroidota</taxon>
        <taxon>Bacteroidia</taxon>
        <taxon>Bacteroidales</taxon>
        <taxon>Candidatus Limisoma</taxon>
    </lineage>
</organism>
<dbReference type="AlphaFoldDB" id="A0A9D9INH9"/>
<dbReference type="InterPro" id="IPR025632">
    <property type="entry name" value="DUF4290"/>
</dbReference>
<dbReference type="Proteomes" id="UP000823598">
    <property type="component" value="Unassembled WGS sequence"/>
</dbReference>
<reference evidence="1" key="1">
    <citation type="submission" date="2020-10" db="EMBL/GenBank/DDBJ databases">
        <authorList>
            <person name="Gilroy R."/>
        </authorList>
    </citation>
    <scope>NUCLEOTIDE SEQUENCE</scope>
    <source>
        <strain evidence="1">6919</strain>
    </source>
</reference>
<dbReference type="Pfam" id="PF14123">
    <property type="entry name" value="DUF4290"/>
    <property type="match status" value="1"/>
</dbReference>
<comment type="caution">
    <text evidence="1">The sequence shown here is derived from an EMBL/GenBank/DDBJ whole genome shotgun (WGS) entry which is preliminary data.</text>
</comment>
<evidence type="ECO:0000313" key="1">
    <source>
        <dbReference type="EMBL" id="MBO8475988.1"/>
    </source>
</evidence>
<sequence>MDYNTQRERLVLPEYGRNVQQMVDYCMTIPDREERTRCAYAIVDIMRNLFSNQKDVDDFDKMLWNQLAIMSDFKLDIDYPCEVIKPENLYSKPEAVPYKLTPIHFRHYGKIMEKLIDIAADMPEGEERDQLVMLLANHMKKQLLSVNKDGVDDEKVFKDLAFYSYGKILLDPDVCHLSDFKELMQPQGNGGGKKGKKKK</sequence>
<accession>A0A9D9INH9</accession>
<dbReference type="EMBL" id="JADIMC010000036">
    <property type="protein sequence ID" value="MBO8475988.1"/>
    <property type="molecule type" value="Genomic_DNA"/>
</dbReference>
<reference evidence="1" key="2">
    <citation type="journal article" date="2021" name="PeerJ">
        <title>Extensive microbial diversity within the chicken gut microbiome revealed by metagenomics and culture.</title>
        <authorList>
            <person name="Gilroy R."/>
            <person name="Ravi A."/>
            <person name="Getino M."/>
            <person name="Pursley I."/>
            <person name="Horton D.L."/>
            <person name="Alikhan N.F."/>
            <person name="Baker D."/>
            <person name="Gharbi K."/>
            <person name="Hall N."/>
            <person name="Watson M."/>
            <person name="Adriaenssens E.M."/>
            <person name="Foster-Nyarko E."/>
            <person name="Jarju S."/>
            <person name="Secka A."/>
            <person name="Antonio M."/>
            <person name="Oren A."/>
            <person name="Chaudhuri R.R."/>
            <person name="La Ragione R."/>
            <person name="Hildebrand F."/>
            <person name="Pallen M.J."/>
        </authorList>
    </citation>
    <scope>NUCLEOTIDE SEQUENCE</scope>
    <source>
        <strain evidence="1">6919</strain>
    </source>
</reference>
<name>A0A9D9INH9_9BACT</name>
<evidence type="ECO:0000313" key="2">
    <source>
        <dbReference type="Proteomes" id="UP000823598"/>
    </source>
</evidence>